<evidence type="ECO:0000313" key="1">
    <source>
        <dbReference type="EMBL" id="BAU26499.1"/>
    </source>
</evidence>
<accession>A0A0U5C477</accession>
<keyword evidence="2" id="KW-1185">Reference proteome</keyword>
<reference evidence="1 2" key="1">
    <citation type="submission" date="2015-12" db="EMBL/GenBank/DDBJ databases">
        <title>Genome sequence of Aneurinibacillus soli.</title>
        <authorList>
            <person name="Lee J.S."/>
            <person name="Lee K.C."/>
            <person name="Kim K.K."/>
            <person name="Lee B.W."/>
        </authorList>
    </citation>
    <scope>NUCLEOTIDE SEQUENCE [LARGE SCALE GENOMIC DNA]</scope>
    <source>
        <strain evidence="1 2">CB4</strain>
    </source>
</reference>
<dbReference type="RefSeq" id="WP_157737769.1">
    <property type="nucleotide sequence ID" value="NZ_AP017312.1"/>
</dbReference>
<dbReference type="InterPro" id="IPR006976">
    <property type="entry name" value="VanZ-like"/>
</dbReference>
<protein>
    <submittedName>
        <fullName evidence="1">VanZ like family protein</fullName>
    </submittedName>
</protein>
<gene>
    <name evidence="1" type="ORF">CB4_00626</name>
</gene>
<dbReference type="InterPro" id="IPR016747">
    <property type="entry name" value="Phosphotransbutyrylase"/>
</dbReference>
<name>A0A0U5C477_9BACL</name>
<dbReference type="KEGG" id="asoc:CB4_00626"/>
<dbReference type="PIRSF" id="PIRSF019083">
    <property type="entry name" value="UCP019083_VanZ"/>
    <property type="match status" value="1"/>
</dbReference>
<dbReference type="Pfam" id="PF04892">
    <property type="entry name" value="VanZ"/>
    <property type="match status" value="1"/>
</dbReference>
<dbReference type="NCBIfam" id="NF037970">
    <property type="entry name" value="vanZ_1"/>
    <property type="match status" value="1"/>
</dbReference>
<proteinExistence type="predicted"/>
<organism evidence="1 2">
    <name type="scientific">Aneurinibacillus soli</name>
    <dbReference type="NCBI Taxonomy" id="1500254"/>
    <lineage>
        <taxon>Bacteria</taxon>
        <taxon>Bacillati</taxon>
        <taxon>Bacillota</taxon>
        <taxon>Bacilli</taxon>
        <taxon>Bacillales</taxon>
        <taxon>Paenibacillaceae</taxon>
        <taxon>Aneurinibacillus group</taxon>
        <taxon>Aneurinibacillus</taxon>
    </lineage>
</organism>
<sequence length="164" mass="18470">MRKRWIVVGVALMAAVIFVSSSIPYDRQNIQPLLARMVNQDLVTRWFGWVDFMYGTKEISIAHVGVPAFLEFFIRKAAHLISYALLGYLMSRLLGVLRLHGWRNALCAIGLAVLYAASDEIHQMFTPHRQGTPIDVCLDACGAAVGVWLAWKRVNHSERSTGRD</sequence>
<evidence type="ECO:0000313" key="2">
    <source>
        <dbReference type="Proteomes" id="UP000217696"/>
    </source>
</evidence>
<dbReference type="Proteomes" id="UP000217696">
    <property type="component" value="Chromosome"/>
</dbReference>
<dbReference type="EMBL" id="AP017312">
    <property type="protein sequence ID" value="BAU26499.1"/>
    <property type="molecule type" value="Genomic_DNA"/>
</dbReference>
<dbReference type="AlphaFoldDB" id="A0A0U5C477"/>